<evidence type="ECO:0000313" key="3">
    <source>
        <dbReference type="Proteomes" id="UP001146793"/>
    </source>
</evidence>
<gene>
    <name evidence="2" type="ORF">M0812_13748</name>
</gene>
<sequence>MLFAISSNGKSDFDQYFDESIVNDDIFGEFNTSIDTEEPFILSSMSRRSVHRQTTGQGVWTFLTSQELRNRKKAFCAILSLLLCSIVLLISAFWFLSNSKLITSFFGFMLSGLLGFSGWYNLRLLYRAVLGETSYFNQIPTYDEFSNRF</sequence>
<keyword evidence="1" id="KW-0812">Transmembrane</keyword>
<proteinExistence type="predicted"/>
<dbReference type="AlphaFoldDB" id="A0AAV7ZIG2"/>
<feature type="transmembrane region" description="Helical" evidence="1">
    <location>
        <begin position="102"/>
        <end position="122"/>
    </location>
</feature>
<dbReference type="EMBL" id="JANTQA010000029">
    <property type="protein sequence ID" value="KAJ3441734.1"/>
    <property type="molecule type" value="Genomic_DNA"/>
</dbReference>
<protein>
    <recommendedName>
        <fullName evidence="4">Transmembrane protein</fullName>
    </recommendedName>
</protein>
<comment type="caution">
    <text evidence="2">The sequence shown here is derived from an EMBL/GenBank/DDBJ whole genome shotgun (WGS) entry which is preliminary data.</text>
</comment>
<name>A0AAV7ZIG2_9EUKA</name>
<evidence type="ECO:0008006" key="4">
    <source>
        <dbReference type="Google" id="ProtNLM"/>
    </source>
</evidence>
<dbReference type="Proteomes" id="UP001146793">
    <property type="component" value="Unassembled WGS sequence"/>
</dbReference>
<evidence type="ECO:0000256" key="1">
    <source>
        <dbReference type="SAM" id="Phobius"/>
    </source>
</evidence>
<organism evidence="2 3">
    <name type="scientific">Anaeramoeba flamelloides</name>
    <dbReference type="NCBI Taxonomy" id="1746091"/>
    <lineage>
        <taxon>Eukaryota</taxon>
        <taxon>Metamonada</taxon>
        <taxon>Anaeramoebidae</taxon>
        <taxon>Anaeramoeba</taxon>
    </lineage>
</organism>
<keyword evidence="1" id="KW-0472">Membrane</keyword>
<keyword evidence="1" id="KW-1133">Transmembrane helix</keyword>
<evidence type="ECO:0000313" key="2">
    <source>
        <dbReference type="EMBL" id="KAJ3441734.1"/>
    </source>
</evidence>
<reference evidence="2" key="1">
    <citation type="submission" date="2022-08" db="EMBL/GenBank/DDBJ databases">
        <title>Novel sulphate-reducing endosymbionts in the free-living metamonad Anaeramoeba.</title>
        <authorList>
            <person name="Jerlstrom-Hultqvist J."/>
            <person name="Cepicka I."/>
            <person name="Gallot-Lavallee L."/>
            <person name="Salas-Leiva D."/>
            <person name="Curtis B.A."/>
            <person name="Zahonova K."/>
            <person name="Pipaliya S."/>
            <person name="Dacks J."/>
            <person name="Roger A.J."/>
        </authorList>
    </citation>
    <scope>NUCLEOTIDE SEQUENCE</scope>
    <source>
        <strain evidence="2">Busselton2</strain>
    </source>
</reference>
<feature type="transmembrane region" description="Helical" evidence="1">
    <location>
        <begin position="74"/>
        <end position="96"/>
    </location>
</feature>
<accession>A0AAV7ZIG2</accession>